<reference evidence="1 2" key="1">
    <citation type="journal article" date="2013" name="Proc. Natl. Acad. Sci. U.S.A.">
        <title>Genome of an arbuscular mycorrhizal fungus provides insight into the oldest plant symbiosis.</title>
        <authorList>
            <person name="Tisserant E."/>
            <person name="Malbreil M."/>
            <person name="Kuo A."/>
            <person name="Kohler A."/>
            <person name="Symeonidi A."/>
            <person name="Balestrini R."/>
            <person name="Charron P."/>
            <person name="Duensing N."/>
            <person name="Frei Dit Frey N."/>
            <person name="Gianinazzi-Pearson V."/>
            <person name="Gilbert L.B."/>
            <person name="Handa Y."/>
            <person name="Herr J.R."/>
            <person name="Hijri M."/>
            <person name="Koul R."/>
            <person name="Kawaguchi M."/>
            <person name="Krajinski F."/>
            <person name="Lammers P.J."/>
            <person name="Masclaux F.G."/>
            <person name="Murat C."/>
            <person name="Morin E."/>
            <person name="Ndikumana S."/>
            <person name="Pagni M."/>
            <person name="Petitpierre D."/>
            <person name="Requena N."/>
            <person name="Rosikiewicz P."/>
            <person name="Riley R."/>
            <person name="Saito K."/>
            <person name="San Clemente H."/>
            <person name="Shapiro H."/>
            <person name="van Tuinen D."/>
            <person name="Becard G."/>
            <person name="Bonfante P."/>
            <person name="Paszkowski U."/>
            <person name="Shachar-Hill Y.Y."/>
            <person name="Tuskan G.A."/>
            <person name="Young P.W."/>
            <person name="Sanders I.R."/>
            <person name="Henrissat B."/>
            <person name="Rensing S.A."/>
            <person name="Grigoriev I.V."/>
            <person name="Corradi N."/>
            <person name="Roux C."/>
            <person name="Martin F."/>
        </authorList>
    </citation>
    <scope>NUCLEOTIDE SEQUENCE [LARGE SCALE GENOMIC DNA]</scope>
    <source>
        <strain evidence="1 2">DAOM 197198</strain>
    </source>
</reference>
<evidence type="ECO:0000313" key="2">
    <source>
        <dbReference type="Proteomes" id="UP000018888"/>
    </source>
</evidence>
<protein>
    <submittedName>
        <fullName evidence="1">Uncharacterized protein</fullName>
    </submittedName>
</protein>
<organism evidence="1 2">
    <name type="scientific">Rhizophagus irregularis (strain DAOM 181602 / DAOM 197198 / MUCL 43194)</name>
    <name type="common">Arbuscular mycorrhizal fungus</name>
    <name type="synonym">Glomus intraradices</name>
    <dbReference type="NCBI Taxonomy" id="747089"/>
    <lineage>
        <taxon>Eukaryota</taxon>
        <taxon>Fungi</taxon>
        <taxon>Fungi incertae sedis</taxon>
        <taxon>Mucoromycota</taxon>
        <taxon>Glomeromycotina</taxon>
        <taxon>Glomeromycetes</taxon>
        <taxon>Glomerales</taxon>
        <taxon>Glomeraceae</taxon>
        <taxon>Rhizophagus</taxon>
    </lineage>
</organism>
<sequence>IRVVLALLKNFLLIKKVNFIWLKWNKCIMNYIKYPYLHKIQVIKTVTKIFNMCKFVNLQSF</sequence>
<reference evidence="1 2" key="2">
    <citation type="journal article" date="2018" name="New Phytol.">
        <title>High intraspecific genome diversity in the model arbuscular mycorrhizal symbiont Rhizophagus irregularis.</title>
        <authorList>
            <person name="Chen E.C.H."/>
            <person name="Morin E."/>
            <person name="Beaudet D."/>
            <person name="Noel J."/>
            <person name="Yildirir G."/>
            <person name="Ndikumana S."/>
            <person name="Charron P."/>
            <person name="St-Onge C."/>
            <person name="Giorgi J."/>
            <person name="Kruger M."/>
            <person name="Marton T."/>
            <person name="Ropars J."/>
            <person name="Grigoriev I.V."/>
            <person name="Hainaut M."/>
            <person name="Henrissat B."/>
            <person name="Roux C."/>
            <person name="Martin F."/>
            <person name="Corradi N."/>
        </authorList>
    </citation>
    <scope>NUCLEOTIDE SEQUENCE [LARGE SCALE GENOMIC DNA]</scope>
    <source>
        <strain evidence="1 2">DAOM 197198</strain>
    </source>
</reference>
<comment type="caution">
    <text evidence="1">The sequence shown here is derived from an EMBL/GenBank/DDBJ whole genome shotgun (WGS) entry which is preliminary data.</text>
</comment>
<gene>
    <name evidence="1" type="ORF">GLOIN_2v1700310</name>
</gene>
<feature type="non-terminal residue" evidence="1">
    <location>
        <position position="1"/>
    </location>
</feature>
<keyword evidence="2" id="KW-1185">Reference proteome</keyword>
<accession>A0A2P4P966</accession>
<proteinExistence type="predicted"/>
<dbReference type="AlphaFoldDB" id="A0A2P4P966"/>
<name>A0A2P4P966_RHIID</name>
<dbReference type="EMBL" id="AUPC02000320">
    <property type="protein sequence ID" value="POG61928.1"/>
    <property type="molecule type" value="Genomic_DNA"/>
</dbReference>
<dbReference type="Proteomes" id="UP000018888">
    <property type="component" value="Unassembled WGS sequence"/>
</dbReference>
<evidence type="ECO:0000313" key="1">
    <source>
        <dbReference type="EMBL" id="POG61928.1"/>
    </source>
</evidence>